<organism evidence="2 3">
    <name type="scientific">Paramecium pentaurelia</name>
    <dbReference type="NCBI Taxonomy" id="43138"/>
    <lineage>
        <taxon>Eukaryota</taxon>
        <taxon>Sar</taxon>
        <taxon>Alveolata</taxon>
        <taxon>Ciliophora</taxon>
        <taxon>Intramacronucleata</taxon>
        <taxon>Oligohymenophorea</taxon>
        <taxon>Peniculida</taxon>
        <taxon>Parameciidae</taxon>
        <taxon>Paramecium</taxon>
    </lineage>
</organism>
<dbReference type="Proteomes" id="UP000689195">
    <property type="component" value="Unassembled WGS sequence"/>
</dbReference>
<keyword evidence="3" id="KW-1185">Reference proteome</keyword>
<sequence>MNLSYDLATVTNPVDDVPPLGLSVCQQVYLELAIFIYNNLGTIMFVNIHDNNNSGDILLHIFYGTRKKSIRILHGRYNKQNNEGEFIFKKENTQLLILSTIITFISFFTLTILFLSAQNTRIYKSYFDESNTSYMVLFMTLFVIGLGILEEYYWRNFMIKTLPSGWITSLFVGLHFAFLVMMITSSIVEWQYCILLGVLSVIWHMVMVYVRKLLKFSSVIVYGIAARFGIYSAFYILFLNIKLG</sequence>
<keyword evidence="1" id="KW-0472">Membrane</keyword>
<dbReference type="OrthoDB" id="302737at2759"/>
<comment type="caution">
    <text evidence="2">The sequence shown here is derived from an EMBL/GenBank/DDBJ whole genome shotgun (WGS) entry which is preliminary data.</text>
</comment>
<evidence type="ECO:0000313" key="3">
    <source>
        <dbReference type="Proteomes" id="UP000689195"/>
    </source>
</evidence>
<dbReference type="EMBL" id="CAJJDO010000075">
    <property type="protein sequence ID" value="CAD8180943.1"/>
    <property type="molecule type" value="Genomic_DNA"/>
</dbReference>
<evidence type="ECO:0000313" key="2">
    <source>
        <dbReference type="EMBL" id="CAD8180943.1"/>
    </source>
</evidence>
<feature type="transmembrane region" description="Helical" evidence="1">
    <location>
        <begin position="135"/>
        <end position="154"/>
    </location>
</feature>
<gene>
    <name evidence="2" type="ORF">PPENT_87.1.T0750121</name>
</gene>
<keyword evidence="1" id="KW-0812">Transmembrane</keyword>
<keyword evidence="1" id="KW-1133">Transmembrane helix</keyword>
<feature type="transmembrane region" description="Helical" evidence="1">
    <location>
        <begin position="219"/>
        <end position="241"/>
    </location>
</feature>
<feature type="transmembrane region" description="Helical" evidence="1">
    <location>
        <begin position="166"/>
        <end position="184"/>
    </location>
</feature>
<reference evidence="2" key="1">
    <citation type="submission" date="2021-01" db="EMBL/GenBank/DDBJ databases">
        <authorList>
            <consortium name="Genoscope - CEA"/>
            <person name="William W."/>
        </authorList>
    </citation>
    <scope>NUCLEOTIDE SEQUENCE</scope>
</reference>
<proteinExistence type="predicted"/>
<feature type="transmembrane region" description="Helical" evidence="1">
    <location>
        <begin position="190"/>
        <end position="210"/>
    </location>
</feature>
<accession>A0A8S1VX83</accession>
<dbReference type="AlphaFoldDB" id="A0A8S1VX83"/>
<evidence type="ECO:0000256" key="1">
    <source>
        <dbReference type="SAM" id="Phobius"/>
    </source>
</evidence>
<protein>
    <submittedName>
        <fullName evidence="2">Uncharacterized protein</fullName>
    </submittedName>
</protein>
<feature type="transmembrane region" description="Helical" evidence="1">
    <location>
        <begin position="95"/>
        <end position="115"/>
    </location>
</feature>
<name>A0A8S1VX83_9CILI</name>